<evidence type="ECO:0000313" key="1">
    <source>
        <dbReference type="EMBL" id="GJN88751.1"/>
    </source>
</evidence>
<organism evidence="1 2">
    <name type="scientific">Rhodotorula paludigena</name>
    <dbReference type="NCBI Taxonomy" id="86838"/>
    <lineage>
        <taxon>Eukaryota</taxon>
        <taxon>Fungi</taxon>
        <taxon>Dikarya</taxon>
        <taxon>Basidiomycota</taxon>
        <taxon>Pucciniomycotina</taxon>
        <taxon>Microbotryomycetes</taxon>
        <taxon>Sporidiobolales</taxon>
        <taxon>Sporidiobolaceae</taxon>
        <taxon>Rhodotorula</taxon>
    </lineage>
</organism>
<protein>
    <submittedName>
        <fullName evidence="1">Uncharacterized protein</fullName>
    </submittedName>
</protein>
<reference evidence="1 2" key="1">
    <citation type="submission" date="2021-12" db="EMBL/GenBank/DDBJ databases">
        <title>High titer production of polyol ester of fatty acids by Rhodotorula paludigena BS15 towards product separation-free biomass refinery.</title>
        <authorList>
            <person name="Mano J."/>
            <person name="Ono H."/>
            <person name="Tanaka T."/>
            <person name="Naito K."/>
            <person name="Sushida H."/>
            <person name="Ike M."/>
            <person name="Tokuyasu K."/>
            <person name="Kitaoka M."/>
        </authorList>
    </citation>
    <scope>NUCLEOTIDE SEQUENCE [LARGE SCALE GENOMIC DNA]</scope>
    <source>
        <strain evidence="1 2">BS15</strain>
    </source>
</reference>
<keyword evidence="2" id="KW-1185">Reference proteome</keyword>
<dbReference type="Proteomes" id="UP001342314">
    <property type="component" value="Unassembled WGS sequence"/>
</dbReference>
<dbReference type="AlphaFoldDB" id="A0AAV5GGR7"/>
<name>A0AAV5GGR7_9BASI</name>
<comment type="caution">
    <text evidence="1">The sequence shown here is derived from an EMBL/GenBank/DDBJ whole genome shotgun (WGS) entry which is preliminary data.</text>
</comment>
<gene>
    <name evidence="1" type="ORF">Rhopal_001719-T1</name>
</gene>
<evidence type="ECO:0000313" key="2">
    <source>
        <dbReference type="Proteomes" id="UP001342314"/>
    </source>
</evidence>
<dbReference type="EMBL" id="BQKY01000003">
    <property type="protein sequence ID" value="GJN88751.1"/>
    <property type="molecule type" value="Genomic_DNA"/>
</dbReference>
<accession>A0AAV5GGR7</accession>
<sequence length="597" mass="65976">MDRPPPAKRARVNSDLSASGGASTLLAAATDPALPQSAKQREWEGQLLGEIVPVDLNNVLRLINELATTNDGRGDLAYRNLATKAQCIKLRKDALQLLARLTRPFILSGSTATRVAGTLRGSSTSSSTDELYHLDHTRFQSVVPWGQKLYNPLSRMQARAAAMVSAEDEWRKRHPAQHGPDVAFPTQTLWATAHLIRAAFYAYIVKRHFKGSEPDHVGVYTHNLDSLYTSPELAQFRKNWLEELAPMKPLLAKLRVRDSAATGRLLIPIKSSFDLLKYKEQASAWEALFDGWNTPLQSGLGPKLISSATEIFPQRLLQTPKEAIITLASLRRTALSMPINQALLEQILVERNLRRAAGREQQLDYANVGAHLGMGKSALLGLAVNDLASQVACYVIETCEEANKALWASLDVEDEADLDRYLADVFEFAVVSRSNKAKNKMDKWTHESKHLLEQQAYYEPGTSGVLLQDKTIMVDEALKQVVVLLKAAFVDLAKSGLMTQQQLAALLLLRIDFPTSDDFGIRFAAAAFTRLLMRQLPLHEVVPHSDHVSTQARLHAHRAVLDKLLIPLLRTFLSAALIALSPALPGLSGRREPATAL</sequence>
<proteinExistence type="predicted"/>